<dbReference type="Proteomes" id="UP000694044">
    <property type="component" value="Unassembled WGS sequence"/>
</dbReference>
<feature type="compositionally biased region" description="Basic and acidic residues" evidence="1">
    <location>
        <begin position="30"/>
        <end position="52"/>
    </location>
</feature>
<feature type="region of interest" description="Disordered" evidence="1">
    <location>
        <begin position="1"/>
        <end position="67"/>
    </location>
</feature>
<reference evidence="2" key="1">
    <citation type="submission" date="2021-02" db="EMBL/GenBank/DDBJ databases">
        <authorList>
            <person name="Palmer J.M."/>
        </authorList>
    </citation>
    <scope>NUCLEOTIDE SEQUENCE</scope>
    <source>
        <strain evidence="2">SCRP734</strain>
    </source>
</reference>
<name>A0A8T1WGD4_9STRA</name>
<feature type="compositionally biased region" description="Basic and acidic residues" evidence="1">
    <location>
        <begin position="1"/>
        <end position="10"/>
    </location>
</feature>
<proteinExistence type="predicted"/>
<gene>
    <name evidence="2" type="ORF">PHYPSEUDO_004909</name>
</gene>
<dbReference type="AlphaFoldDB" id="A0A8T1WGD4"/>
<comment type="caution">
    <text evidence="2">The sequence shown here is derived from an EMBL/GenBank/DDBJ whole genome shotgun (WGS) entry which is preliminary data.</text>
</comment>
<feature type="region of interest" description="Disordered" evidence="1">
    <location>
        <begin position="79"/>
        <end position="113"/>
    </location>
</feature>
<organism evidence="2 3">
    <name type="scientific">Phytophthora pseudosyringae</name>
    <dbReference type="NCBI Taxonomy" id="221518"/>
    <lineage>
        <taxon>Eukaryota</taxon>
        <taxon>Sar</taxon>
        <taxon>Stramenopiles</taxon>
        <taxon>Oomycota</taxon>
        <taxon>Peronosporomycetes</taxon>
        <taxon>Peronosporales</taxon>
        <taxon>Peronosporaceae</taxon>
        <taxon>Phytophthora</taxon>
    </lineage>
</organism>
<evidence type="ECO:0000313" key="3">
    <source>
        <dbReference type="Proteomes" id="UP000694044"/>
    </source>
</evidence>
<accession>A0A8T1WGD4</accession>
<protein>
    <submittedName>
        <fullName evidence="2">Uncharacterized protein</fullName>
    </submittedName>
</protein>
<dbReference type="OrthoDB" id="127365at2759"/>
<sequence>MNGRHYEQRLRHAGPRHVGRAALFPAAIGHHRDQKSPSRTENARPPAHDPEYRSSSQNSPSDGGHEFFLDEFNEENALAQPPVSGNFHPVDDDADGNFPTLPSHFEAVSGPTGAEGWTLGDPASGGEEGGSLLWDLPEFLNSSRSASQQGTIELGIQMELGVKFTAVREHSMTRCSEQPETTHEGHGHSSILSASDEGNATYAELANIYLIFNEVHPAVRPLFTVPSRDQTKSTNADLDNKGIKSLLTPPGTTRWSRRLPANL</sequence>
<dbReference type="EMBL" id="JAGDFM010000021">
    <property type="protein sequence ID" value="KAG7391374.1"/>
    <property type="molecule type" value="Genomic_DNA"/>
</dbReference>
<evidence type="ECO:0000256" key="1">
    <source>
        <dbReference type="SAM" id="MobiDB-lite"/>
    </source>
</evidence>
<keyword evidence="3" id="KW-1185">Reference proteome</keyword>
<feature type="region of interest" description="Disordered" evidence="1">
    <location>
        <begin position="226"/>
        <end position="263"/>
    </location>
</feature>
<evidence type="ECO:0000313" key="2">
    <source>
        <dbReference type="EMBL" id="KAG7391374.1"/>
    </source>
</evidence>